<feature type="binding site" evidence="4">
    <location>
        <begin position="214"/>
        <end position="215"/>
    </location>
    <ligand>
        <name>3-amino-2-oxopropyl phosphate</name>
        <dbReference type="ChEBI" id="CHEBI:57279"/>
    </ligand>
</feature>
<dbReference type="InterPro" id="IPR004569">
    <property type="entry name" value="PyrdxlP_synth_PdxJ"/>
</dbReference>
<comment type="pathway">
    <text evidence="4">Cofactor biosynthesis; pyridoxine 5'-phosphate biosynthesis; pyridoxine 5'-phosphate from D-erythrose 4-phosphate: step 5/5.</text>
</comment>
<evidence type="ECO:0000313" key="6">
    <source>
        <dbReference type="EMBL" id="PZR09808.1"/>
    </source>
</evidence>
<evidence type="ECO:0000256" key="2">
    <source>
        <dbReference type="ARBA" id="ARBA00022679"/>
    </source>
</evidence>
<evidence type="ECO:0000256" key="4">
    <source>
        <dbReference type="HAMAP-Rule" id="MF_00279"/>
    </source>
</evidence>
<dbReference type="EC" id="2.6.99.2" evidence="4 5"/>
<comment type="subunit">
    <text evidence="4">Homooctamer; tetramer of dimers.</text>
</comment>
<dbReference type="PANTHER" id="PTHR30456">
    <property type="entry name" value="PYRIDOXINE 5'-PHOSPHATE SYNTHASE"/>
    <property type="match status" value="1"/>
</dbReference>
<reference evidence="6 7" key="1">
    <citation type="submission" date="2017-08" db="EMBL/GenBank/DDBJ databases">
        <title>Infants hospitalized years apart are colonized by the same room-sourced microbial strains.</title>
        <authorList>
            <person name="Brooks B."/>
            <person name="Olm M.R."/>
            <person name="Firek B.A."/>
            <person name="Baker R."/>
            <person name="Thomas B.C."/>
            <person name="Morowitz M.J."/>
            <person name="Banfield J.F."/>
        </authorList>
    </citation>
    <scope>NUCLEOTIDE SEQUENCE [LARGE SCALE GENOMIC DNA]</scope>
    <source>
        <strain evidence="6">S2_003_000_R2_14</strain>
    </source>
</reference>
<feature type="binding site" evidence="4">
    <location>
        <position position="193"/>
    </location>
    <ligand>
        <name>3-amino-2-oxopropyl phosphate</name>
        <dbReference type="ChEBI" id="CHEBI:57279"/>
    </ligand>
</feature>
<dbReference type="Gene3D" id="3.20.20.70">
    <property type="entry name" value="Aldolase class I"/>
    <property type="match status" value="1"/>
</dbReference>
<feature type="site" description="Transition state stabilizer" evidence="4">
    <location>
        <position position="152"/>
    </location>
</feature>
<comment type="similarity">
    <text evidence="4">Belongs to the PNP synthase family.</text>
</comment>
<protein>
    <recommendedName>
        <fullName evidence="4 5">Pyridoxine 5'-phosphate synthase</fullName>
        <shortName evidence="4">PNP synthase</shortName>
        <ecNumber evidence="4 5">2.6.99.2</ecNumber>
    </recommendedName>
</protein>
<dbReference type="EMBL" id="QFQP01000019">
    <property type="protein sequence ID" value="PZR09808.1"/>
    <property type="molecule type" value="Genomic_DNA"/>
</dbReference>
<comment type="subcellular location">
    <subcellularLocation>
        <location evidence="4">Cytoplasm</location>
    </subcellularLocation>
</comment>
<feature type="binding site" evidence="4">
    <location>
        <position position="101"/>
    </location>
    <ligand>
        <name>1-deoxy-D-xylulose 5-phosphate</name>
        <dbReference type="ChEBI" id="CHEBI:57792"/>
    </ligand>
</feature>
<dbReference type="InterPro" id="IPR013785">
    <property type="entry name" value="Aldolase_TIM"/>
</dbReference>
<dbReference type="NCBIfam" id="NF003623">
    <property type="entry name" value="PRK05265.1-1"/>
    <property type="match status" value="1"/>
</dbReference>
<name>A0A2W5UL86_9BACT</name>
<dbReference type="SUPFAM" id="SSF63892">
    <property type="entry name" value="Pyridoxine 5'-phosphate synthase"/>
    <property type="match status" value="1"/>
</dbReference>
<dbReference type="GO" id="GO:0005829">
    <property type="term" value="C:cytosol"/>
    <property type="evidence" value="ECO:0007669"/>
    <property type="project" value="TreeGrafter"/>
</dbReference>
<dbReference type="UniPathway" id="UPA00244">
    <property type="reaction ID" value="UER00313"/>
</dbReference>
<dbReference type="GO" id="GO:0008615">
    <property type="term" value="P:pyridoxine biosynthetic process"/>
    <property type="evidence" value="ECO:0007669"/>
    <property type="project" value="UniProtKB-UniRule"/>
</dbReference>
<accession>A0A2W5UL86</accession>
<dbReference type="NCBIfam" id="NF003625">
    <property type="entry name" value="PRK05265.1-3"/>
    <property type="match status" value="1"/>
</dbReference>
<dbReference type="CDD" id="cd00003">
    <property type="entry name" value="PNPsynthase"/>
    <property type="match status" value="1"/>
</dbReference>
<dbReference type="AlphaFoldDB" id="A0A2W5UL86"/>
<proteinExistence type="inferred from homology"/>
<keyword evidence="3 4" id="KW-0664">Pyridoxine biosynthesis</keyword>
<dbReference type="Proteomes" id="UP000249061">
    <property type="component" value="Unassembled WGS sequence"/>
</dbReference>
<feature type="active site" description="Proton donor" evidence="4">
    <location>
        <position position="192"/>
    </location>
</feature>
<dbReference type="PANTHER" id="PTHR30456:SF0">
    <property type="entry name" value="PYRIDOXINE 5'-PHOSPHATE SYNTHASE"/>
    <property type="match status" value="1"/>
</dbReference>
<feature type="binding site" evidence="4">
    <location>
        <position position="8"/>
    </location>
    <ligand>
        <name>3-amino-2-oxopropyl phosphate</name>
        <dbReference type="ChEBI" id="CHEBI:57279"/>
    </ligand>
</feature>
<evidence type="ECO:0000256" key="5">
    <source>
        <dbReference type="NCBIfam" id="TIGR00559"/>
    </source>
</evidence>
<dbReference type="InterPro" id="IPR036130">
    <property type="entry name" value="Pyridoxine-5'_phos_synth"/>
</dbReference>
<feature type="binding site" evidence="4">
    <location>
        <begin position="10"/>
        <end position="11"/>
    </location>
    <ligand>
        <name>1-deoxy-D-xylulose 5-phosphate</name>
        <dbReference type="ChEBI" id="CHEBI:57792"/>
    </ligand>
</feature>
<evidence type="ECO:0000256" key="1">
    <source>
        <dbReference type="ARBA" id="ARBA00022490"/>
    </source>
</evidence>
<feature type="binding site" evidence="4">
    <location>
        <position position="19"/>
    </location>
    <ligand>
        <name>3-amino-2-oxopropyl phosphate</name>
        <dbReference type="ChEBI" id="CHEBI:57279"/>
    </ligand>
</feature>
<comment type="catalytic activity">
    <reaction evidence="4">
        <text>3-amino-2-oxopropyl phosphate + 1-deoxy-D-xylulose 5-phosphate = pyridoxine 5'-phosphate + phosphate + 2 H2O + H(+)</text>
        <dbReference type="Rhea" id="RHEA:15265"/>
        <dbReference type="ChEBI" id="CHEBI:15377"/>
        <dbReference type="ChEBI" id="CHEBI:15378"/>
        <dbReference type="ChEBI" id="CHEBI:43474"/>
        <dbReference type="ChEBI" id="CHEBI:57279"/>
        <dbReference type="ChEBI" id="CHEBI:57792"/>
        <dbReference type="ChEBI" id="CHEBI:58589"/>
        <dbReference type="EC" id="2.6.99.2"/>
    </reaction>
</comment>
<feature type="binding site" evidence="4">
    <location>
        <position position="46"/>
    </location>
    <ligand>
        <name>1-deoxy-D-xylulose 5-phosphate</name>
        <dbReference type="ChEBI" id="CHEBI:57792"/>
    </ligand>
</feature>
<sequence>MPQRLGVNVDHVATLRQARRTTYPDPVAAAAIAEMAGAGQITIHLREDRRHIQERDLRVLRQTVQTMLNLEMAATQEMVKMAYEHKPDMVTLVPERREEVTTEGGLDVNSQKDAIGKIVKNLKDGDIIVSLFIDPDIDQVKASHRVSADRIELHTGRYCEARTEKDRQREFNRIVDSAKAAGKLGIGCAAGHGLHYENVRAIARLPEIDELNIGHSIVARAVMVGFDRAVREMVEILRNP</sequence>
<keyword evidence="2 4" id="KW-0808">Transferase</keyword>
<dbReference type="NCBIfam" id="TIGR00559">
    <property type="entry name" value="pdxJ"/>
    <property type="match status" value="1"/>
</dbReference>
<dbReference type="NCBIfam" id="NF003627">
    <property type="entry name" value="PRK05265.1-5"/>
    <property type="match status" value="1"/>
</dbReference>
<gene>
    <name evidence="4" type="primary">pdxJ</name>
    <name evidence="6" type="ORF">DI536_20930</name>
</gene>
<comment type="function">
    <text evidence="4">Catalyzes the complicated ring closure reaction between the two acyclic compounds 1-deoxy-D-xylulose-5-phosphate (DXP) and 3-amino-2-oxopropyl phosphate (1-amino-acetone-3-phosphate or AAP) to form pyridoxine 5'-phosphate (PNP) and inorganic phosphate.</text>
</comment>
<keyword evidence="1 4" id="KW-0963">Cytoplasm</keyword>
<evidence type="ECO:0000313" key="7">
    <source>
        <dbReference type="Proteomes" id="UP000249061"/>
    </source>
</evidence>
<evidence type="ECO:0000256" key="3">
    <source>
        <dbReference type="ARBA" id="ARBA00023096"/>
    </source>
</evidence>
<feature type="active site" description="Proton acceptor" evidence="4">
    <location>
        <position position="44"/>
    </location>
</feature>
<organism evidence="6 7">
    <name type="scientific">Archangium gephyra</name>
    <dbReference type="NCBI Taxonomy" id="48"/>
    <lineage>
        <taxon>Bacteria</taxon>
        <taxon>Pseudomonadati</taxon>
        <taxon>Myxococcota</taxon>
        <taxon>Myxococcia</taxon>
        <taxon>Myxococcales</taxon>
        <taxon>Cystobacterineae</taxon>
        <taxon>Archangiaceae</taxon>
        <taxon>Archangium</taxon>
    </lineage>
</organism>
<dbReference type="GO" id="GO:0033856">
    <property type="term" value="F:pyridoxine 5'-phosphate synthase activity"/>
    <property type="evidence" value="ECO:0007669"/>
    <property type="project" value="UniProtKB-UniRule"/>
</dbReference>
<dbReference type="Pfam" id="PF03740">
    <property type="entry name" value="PdxJ"/>
    <property type="match status" value="1"/>
</dbReference>
<dbReference type="HAMAP" id="MF_00279">
    <property type="entry name" value="PdxJ"/>
    <property type="match status" value="1"/>
</dbReference>
<feature type="active site" description="Proton acceptor" evidence="4">
    <location>
        <position position="71"/>
    </location>
</feature>
<comment type="caution">
    <text evidence="6">The sequence shown here is derived from an EMBL/GenBank/DDBJ whole genome shotgun (WGS) entry which is preliminary data.</text>
</comment>
<feature type="binding site" evidence="4">
    <location>
        <position position="51"/>
    </location>
    <ligand>
        <name>1-deoxy-D-xylulose 5-phosphate</name>
        <dbReference type="ChEBI" id="CHEBI:57792"/>
    </ligand>
</feature>